<sequence length="315" mass="35167">MDTFVYFTDDWVEALPFGYVWCGDLSSDSNQTQLPQHPATWLSAQTQEDLVAPRELHQHVPTELQHPQQAEAGQGISPQLLSEVDGPQAGMIEENSTAVPEATEPVKRKSRERRQKAEKKSQSQQQGKGKANTRKRCSAAAEIIVRQQNKEAAVRCRRRQCQREADLLSREQSLEDDNRRLVSYCGLLKEEIFHIKEQLLQHSSCDCALIQEYIANEARKSVGKLSSSGSSPCQQEATDSSDSRDGSEDLIHGSPSNTETSTQADALLFQPFYPPFGDQGKTDDVPTESWQGTLIGHGAQFQRCDEVHWVNAGLE</sequence>
<dbReference type="EMBL" id="CP090031">
    <property type="protein sequence ID" value="UPK91047.1"/>
    <property type="molecule type" value="Genomic_DNA"/>
</dbReference>
<protein>
    <submittedName>
        <fullName evidence="1">Uncharacterized protein</fullName>
    </submittedName>
</protein>
<evidence type="ECO:0000313" key="2">
    <source>
        <dbReference type="Proteomes" id="UP000830768"/>
    </source>
</evidence>
<dbReference type="Proteomes" id="UP000830768">
    <property type="component" value="Chromosome 2"/>
</dbReference>
<keyword evidence="2" id="KW-1185">Reference proteome</keyword>
<reference evidence="1" key="1">
    <citation type="submission" date="2021-11" db="EMBL/GenBank/DDBJ databases">
        <title>Fusarium solani-melongenae Genome sequencing and assembly.</title>
        <authorList>
            <person name="Xie S."/>
            <person name="Huang L."/>
            <person name="Zhang X."/>
        </authorList>
    </citation>
    <scope>NUCLEOTIDE SEQUENCE</scope>
    <source>
        <strain evidence="1">CRI 24-3</strain>
    </source>
</reference>
<organism evidence="1 2">
    <name type="scientific">Fusarium solani subsp. cucurbitae</name>
    <name type="common">Neocosmosporum cucurbitae</name>
    <dbReference type="NCBI Taxonomy" id="2747967"/>
    <lineage>
        <taxon>Eukaryota</taxon>
        <taxon>Fungi</taxon>
        <taxon>Dikarya</taxon>
        <taxon>Ascomycota</taxon>
        <taxon>Pezizomycotina</taxon>
        <taxon>Sordariomycetes</taxon>
        <taxon>Hypocreomycetidae</taxon>
        <taxon>Hypocreales</taxon>
        <taxon>Nectriaceae</taxon>
        <taxon>Fusarium</taxon>
        <taxon>Fusarium solani species complex</taxon>
    </lineage>
</organism>
<evidence type="ECO:0000313" key="1">
    <source>
        <dbReference type="EMBL" id="UPK91047.1"/>
    </source>
</evidence>
<name>A0ACD3YPZ2_FUSSC</name>
<accession>A0ACD3YPZ2</accession>
<gene>
    <name evidence="1" type="ORF">LCI18_001982</name>
</gene>
<proteinExistence type="predicted"/>